<evidence type="ECO:0000313" key="2">
    <source>
        <dbReference type="EMBL" id="EIJ41770.1"/>
    </source>
</evidence>
<keyword evidence="3" id="KW-1185">Reference proteome</keyword>
<dbReference type="STRING" id="395493.BegalDRAFT_0862"/>
<evidence type="ECO:0000313" key="3">
    <source>
        <dbReference type="Proteomes" id="UP000005744"/>
    </source>
</evidence>
<dbReference type="RefSeq" id="WP_002684018.1">
    <property type="nucleotide sequence ID" value="NZ_JH600070.1"/>
</dbReference>
<name>I3CDS7_9GAMM</name>
<reference evidence="2 3" key="1">
    <citation type="submission" date="2011-11" db="EMBL/GenBank/DDBJ databases">
        <title>Improved High-Quality Draft sequence of Beggiatoa alba B18lD.</title>
        <authorList>
            <consortium name="US DOE Joint Genome Institute"/>
            <person name="Lucas S."/>
            <person name="Han J."/>
            <person name="Lapidus A."/>
            <person name="Cheng J.-F."/>
            <person name="Goodwin L."/>
            <person name="Pitluck S."/>
            <person name="Peters L."/>
            <person name="Mikhailova N."/>
            <person name="Held B."/>
            <person name="Detter J.C."/>
            <person name="Han C."/>
            <person name="Tapia R."/>
            <person name="Land M."/>
            <person name="Hauser L."/>
            <person name="Kyrpides N."/>
            <person name="Ivanova N."/>
            <person name="Pagani I."/>
            <person name="Samuel K."/>
            <person name="Teske A."/>
            <person name="Mueller J."/>
            <person name="Woyke T."/>
        </authorList>
    </citation>
    <scope>NUCLEOTIDE SEQUENCE [LARGE SCALE GENOMIC DNA]</scope>
    <source>
        <strain evidence="2 3">B18LD</strain>
    </source>
</reference>
<protein>
    <submittedName>
        <fullName evidence="2">Putative CoA-binding protein</fullName>
    </submittedName>
</protein>
<dbReference type="InterPro" id="IPR036291">
    <property type="entry name" value="NAD(P)-bd_dom_sf"/>
</dbReference>
<dbReference type="OrthoDB" id="9807426at2"/>
<dbReference type="HOGENOM" id="CLU_112567_0_0_6"/>
<dbReference type="InterPro" id="IPR003781">
    <property type="entry name" value="CoA-bd"/>
</dbReference>
<feature type="domain" description="CoA-binding" evidence="1">
    <location>
        <begin position="11"/>
        <end position="103"/>
    </location>
</feature>
<evidence type="ECO:0000259" key="1">
    <source>
        <dbReference type="SMART" id="SM00881"/>
    </source>
</evidence>
<dbReference type="PANTHER" id="PTHR33303">
    <property type="entry name" value="CYTOPLASMIC PROTEIN-RELATED"/>
    <property type="match status" value="1"/>
</dbReference>
<dbReference type="PANTHER" id="PTHR33303:SF2">
    <property type="entry name" value="COA-BINDING DOMAIN-CONTAINING PROTEIN"/>
    <property type="match status" value="1"/>
</dbReference>
<dbReference type="Gene3D" id="3.40.50.720">
    <property type="entry name" value="NAD(P)-binding Rossmann-like Domain"/>
    <property type="match status" value="1"/>
</dbReference>
<dbReference type="Pfam" id="PF13380">
    <property type="entry name" value="CoA_binding_2"/>
    <property type="match status" value="1"/>
</dbReference>
<proteinExistence type="predicted"/>
<dbReference type="eggNOG" id="COG1832">
    <property type="taxonomic scope" value="Bacteria"/>
</dbReference>
<dbReference type="Proteomes" id="UP000005744">
    <property type="component" value="Unassembled WGS sequence"/>
</dbReference>
<dbReference type="SUPFAM" id="SSF51735">
    <property type="entry name" value="NAD(P)-binding Rossmann-fold domains"/>
    <property type="match status" value="1"/>
</dbReference>
<dbReference type="AlphaFoldDB" id="I3CDS7"/>
<dbReference type="SMART" id="SM00881">
    <property type="entry name" value="CoA_binding"/>
    <property type="match status" value="1"/>
</dbReference>
<sequence length="156" mass="17706">MDDVQSLRRILKAYKTVAMVGLSNNWYRPSYFAAKYLQKQGYKVIPVNPAYTEVLDEKCYPDLASIPEPIDIVDCFRKVEEIPALTEQAIAINAKVLWMQLGIVDEVSAKKAEVAGLEVVMNRCMKIEYARLFGGLNFIGVNTKVISSKRPLWLPY</sequence>
<dbReference type="EMBL" id="JH600070">
    <property type="protein sequence ID" value="EIJ41770.1"/>
    <property type="molecule type" value="Genomic_DNA"/>
</dbReference>
<accession>I3CDS7</accession>
<gene>
    <name evidence="2" type="ORF">BegalDRAFT_0862</name>
</gene>
<organism evidence="2 3">
    <name type="scientific">Beggiatoa alba B18LD</name>
    <dbReference type="NCBI Taxonomy" id="395493"/>
    <lineage>
        <taxon>Bacteria</taxon>
        <taxon>Pseudomonadati</taxon>
        <taxon>Pseudomonadota</taxon>
        <taxon>Gammaproteobacteria</taxon>
        <taxon>Thiotrichales</taxon>
        <taxon>Thiotrichaceae</taxon>
        <taxon>Beggiatoa</taxon>
    </lineage>
</organism>